<sequence length="485" mass="52336">MAAYPGFVYGSNESQSPWADVERTVNWYPEPIQSSASPQGAALYPCPGQEDYVTVADINCRALFAMAGRCYAVMGEHVYQVAVTNSASIVTNGTVTNDPNPASIASNGDAGGQLLIASGGDGSLLDIATNTLSAISFLAGKCTMVGMIDGYFLAFDSATSTYYISALNDGSSWSALDYAQRSIAPDPWKAMVVDGNRQIWLIGEQTGEVWYDAGTSPFPFQPVPGSVFGYGTAAPYSVKLAADRMVWLSQTADGAGIVVAANGLVPQRISTYAVETAIAKYSTISDAEAVVYSDQGHTFYCLTFPTANATWVYDLSTGLWHERGVWDTSTGSYGYWGPRSHAYAFGKHLVGNRESGMICAMDTDFTTECDGELIRRLRIPPALWISQGRRMFISRFELLLEPGLGTGSGQGVNPQIMLRTSTDLRNWSNTLTTSAGAQGQFQAQTYWTRLASSQRMWVPEITVTDPIAWRIVGAIVEGRNFQGNA</sequence>
<evidence type="ECO:0000313" key="3">
    <source>
        <dbReference type="EMBL" id="CAB4188012.1"/>
    </source>
</evidence>
<dbReference type="EMBL" id="LR797483">
    <property type="protein sequence ID" value="CAB4219561.1"/>
    <property type="molecule type" value="Genomic_DNA"/>
</dbReference>
<dbReference type="EMBL" id="LR796490">
    <property type="protein sequence ID" value="CAB4147758.1"/>
    <property type="molecule type" value="Genomic_DNA"/>
</dbReference>
<evidence type="ECO:0008006" key="5">
    <source>
        <dbReference type="Google" id="ProtNLM"/>
    </source>
</evidence>
<organism evidence="2">
    <name type="scientific">uncultured Caudovirales phage</name>
    <dbReference type="NCBI Taxonomy" id="2100421"/>
    <lineage>
        <taxon>Viruses</taxon>
        <taxon>Duplodnaviria</taxon>
        <taxon>Heunggongvirae</taxon>
        <taxon>Uroviricota</taxon>
        <taxon>Caudoviricetes</taxon>
        <taxon>Peduoviridae</taxon>
        <taxon>Maltschvirus</taxon>
        <taxon>Maltschvirus maltsch</taxon>
    </lineage>
</organism>
<gene>
    <name evidence="2" type="ORF">UFOVP1017_44</name>
    <name evidence="3" type="ORF">UFOVP1168_44</name>
    <name evidence="4" type="ORF">UFOVP1617_9</name>
    <name evidence="1" type="ORF">UFOVP511_44</name>
</gene>
<dbReference type="EMBL" id="LR796968">
    <property type="protein sequence ID" value="CAB4178537.1"/>
    <property type="molecule type" value="Genomic_DNA"/>
</dbReference>
<evidence type="ECO:0000313" key="4">
    <source>
        <dbReference type="EMBL" id="CAB4219561.1"/>
    </source>
</evidence>
<dbReference type="SUPFAM" id="SSF63829">
    <property type="entry name" value="Calcium-dependent phosphotriesterase"/>
    <property type="match status" value="1"/>
</dbReference>
<dbReference type="EMBL" id="LR797116">
    <property type="protein sequence ID" value="CAB4188012.1"/>
    <property type="molecule type" value="Genomic_DNA"/>
</dbReference>
<proteinExistence type="predicted"/>
<reference evidence="2" key="1">
    <citation type="submission" date="2020-05" db="EMBL/GenBank/DDBJ databases">
        <authorList>
            <person name="Chiriac C."/>
            <person name="Salcher M."/>
            <person name="Ghai R."/>
            <person name="Kavagutti S V."/>
        </authorList>
    </citation>
    <scope>NUCLEOTIDE SEQUENCE</scope>
</reference>
<accession>A0A6J5Q824</accession>
<evidence type="ECO:0000313" key="2">
    <source>
        <dbReference type="EMBL" id="CAB4178537.1"/>
    </source>
</evidence>
<name>A0A6J5Q824_9CAUD</name>
<protein>
    <recommendedName>
        <fullName evidence="5">Bacteriophage P22, Gp10, DNA-stabilising</fullName>
    </recommendedName>
</protein>
<evidence type="ECO:0000313" key="1">
    <source>
        <dbReference type="EMBL" id="CAB4147758.1"/>
    </source>
</evidence>